<keyword evidence="1" id="KW-0472">Membrane</keyword>
<feature type="transmembrane region" description="Helical" evidence="1">
    <location>
        <begin position="12"/>
        <end position="34"/>
    </location>
</feature>
<reference evidence="2 3" key="1">
    <citation type="journal article" date="2023" name="Plants (Basel)">
        <title>Bridging the Gap: Combining Genomics and Transcriptomics Approaches to Understand Stylosanthes scabra, an Orphan Legume from the Brazilian Caatinga.</title>
        <authorList>
            <person name="Ferreira-Neto J.R.C."/>
            <person name="da Silva M.D."/>
            <person name="Binneck E."/>
            <person name="de Melo N.F."/>
            <person name="da Silva R.H."/>
            <person name="de Melo A.L.T.M."/>
            <person name="Pandolfi V."/>
            <person name="Bustamante F.O."/>
            <person name="Brasileiro-Vidal A.C."/>
            <person name="Benko-Iseppon A.M."/>
        </authorList>
    </citation>
    <scope>NUCLEOTIDE SEQUENCE [LARGE SCALE GENOMIC DNA]</scope>
    <source>
        <tissue evidence="2">Leaves</tissue>
    </source>
</reference>
<organism evidence="2 3">
    <name type="scientific">Stylosanthes scabra</name>
    <dbReference type="NCBI Taxonomy" id="79078"/>
    <lineage>
        <taxon>Eukaryota</taxon>
        <taxon>Viridiplantae</taxon>
        <taxon>Streptophyta</taxon>
        <taxon>Embryophyta</taxon>
        <taxon>Tracheophyta</taxon>
        <taxon>Spermatophyta</taxon>
        <taxon>Magnoliopsida</taxon>
        <taxon>eudicotyledons</taxon>
        <taxon>Gunneridae</taxon>
        <taxon>Pentapetalae</taxon>
        <taxon>rosids</taxon>
        <taxon>fabids</taxon>
        <taxon>Fabales</taxon>
        <taxon>Fabaceae</taxon>
        <taxon>Papilionoideae</taxon>
        <taxon>50 kb inversion clade</taxon>
        <taxon>dalbergioids sensu lato</taxon>
        <taxon>Dalbergieae</taxon>
        <taxon>Pterocarpus clade</taxon>
        <taxon>Stylosanthes</taxon>
    </lineage>
</organism>
<feature type="non-terminal residue" evidence="2">
    <location>
        <position position="1"/>
    </location>
</feature>
<keyword evidence="1" id="KW-1133">Transmembrane helix</keyword>
<name>A0ABU6YW07_9FABA</name>
<sequence length="104" mass="11862">WSSSVQTVNEGVRFRALMVLGIRFLTLILTSLCYHRHEAGSIGSANGTGFTFYPPYLEFRLRNSNSYVTRYTSENAFPRVIFGTRSIDARASFMVLDLDFMSFD</sequence>
<keyword evidence="1" id="KW-0812">Transmembrane</keyword>
<gene>
    <name evidence="2" type="ORF">PIB30_098144</name>
</gene>
<evidence type="ECO:0000313" key="2">
    <source>
        <dbReference type="EMBL" id="MED6213922.1"/>
    </source>
</evidence>
<proteinExistence type="predicted"/>
<protein>
    <submittedName>
        <fullName evidence="2">Uncharacterized protein</fullName>
    </submittedName>
</protein>
<evidence type="ECO:0000256" key="1">
    <source>
        <dbReference type="SAM" id="Phobius"/>
    </source>
</evidence>
<comment type="caution">
    <text evidence="2">The sequence shown here is derived from an EMBL/GenBank/DDBJ whole genome shotgun (WGS) entry which is preliminary data.</text>
</comment>
<keyword evidence="3" id="KW-1185">Reference proteome</keyword>
<accession>A0ABU6YW07</accession>
<evidence type="ECO:0000313" key="3">
    <source>
        <dbReference type="Proteomes" id="UP001341840"/>
    </source>
</evidence>
<dbReference type="Proteomes" id="UP001341840">
    <property type="component" value="Unassembled WGS sequence"/>
</dbReference>
<dbReference type="EMBL" id="JASCZI010244135">
    <property type="protein sequence ID" value="MED6213922.1"/>
    <property type="molecule type" value="Genomic_DNA"/>
</dbReference>